<evidence type="ECO:0000313" key="3">
    <source>
        <dbReference type="Proteomes" id="UP000521943"/>
    </source>
</evidence>
<sequence>MSLDAPVFTTPAYDPAFPTNAITTTVVDENGVSELAAVEAICPFFYELKERNFILVAHQHGQNIYTLNNKLVSAIEWSSEGLINTTVEAAAGSASVGHMLDLPDALFAEIGMARPTLMAQGARNIFSPLRNFGTRNSLLTLIRAEGASTLFREQQRQGLAMAKWMIKARKKSIEQGPLCHWRWNQRTLELEIEPIVAQAAVNEREATARLVEVEDGDDDEACEGDDDDEENDDDEEWE</sequence>
<gene>
    <name evidence="2" type="ORF">DFP72DRAFT_1058306</name>
</gene>
<evidence type="ECO:0000256" key="1">
    <source>
        <dbReference type="SAM" id="MobiDB-lite"/>
    </source>
</evidence>
<dbReference type="EMBL" id="JACGCI010000002">
    <property type="protein sequence ID" value="KAF6765748.1"/>
    <property type="molecule type" value="Genomic_DNA"/>
</dbReference>
<name>A0A8H6IHV8_9AGAR</name>
<comment type="caution">
    <text evidence="2">The sequence shown here is derived from an EMBL/GenBank/DDBJ whole genome shotgun (WGS) entry which is preliminary data.</text>
</comment>
<evidence type="ECO:0000313" key="2">
    <source>
        <dbReference type="EMBL" id="KAF6765748.1"/>
    </source>
</evidence>
<organism evidence="2 3">
    <name type="scientific">Ephemerocybe angulata</name>
    <dbReference type="NCBI Taxonomy" id="980116"/>
    <lineage>
        <taxon>Eukaryota</taxon>
        <taxon>Fungi</taxon>
        <taxon>Dikarya</taxon>
        <taxon>Basidiomycota</taxon>
        <taxon>Agaricomycotina</taxon>
        <taxon>Agaricomycetes</taxon>
        <taxon>Agaricomycetidae</taxon>
        <taxon>Agaricales</taxon>
        <taxon>Agaricineae</taxon>
        <taxon>Psathyrellaceae</taxon>
        <taxon>Ephemerocybe</taxon>
    </lineage>
</organism>
<dbReference type="Proteomes" id="UP000521943">
    <property type="component" value="Unassembled WGS sequence"/>
</dbReference>
<reference evidence="2 3" key="1">
    <citation type="submission" date="2020-07" db="EMBL/GenBank/DDBJ databases">
        <title>Comparative genomics of pyrophilous fungi reveals a link between fire events and developmental genes.</title>
        <authorList>
            <consortium name="DOE Joint Genome Institute"/>
            <person name="Steindorff A.S."/>
            <person name="Carver A."/>
            <person name="Calhoun S."/>
            <person name="Stillman K."/>
            <person name="Liu H."/>
            <person name="Lipzen A."/>
            <person name="Pangilinan J."/>
            <person name="Labutti K."/>
            <person name="Bruns T.D."/>
            <person name="Grigoriev I.V."/>
        </authorList>
    </citation>
    <scope>NUCLEOTIDE SEQUENCE [LARGE SCALE GENOMIC DNA]</scope>
    <source>
        <strain evidence="2 3">CBS 144469</strain>
    </source>
</reference>
<accession>A0A8H6IHV8</accession>
<feature type="compositionally biased region" description="Acidic residues" evidence="1">
    <location>
        <begin position="213"/>
        <end position="238"/>
    </location>
</feature>
<feature type="region of interest" description="Disordered" evidence="1">
    <location>
        <begin position="209"/>
        <end position="238"/>
    </location>
</feature>
<keyword evidence="3" id="KW-1185">Reference proteome</keyword>
<protein>
    <submittedName>
        <fullName evidence="2">Uncharacterized protein</fullName>
    </submittedName>
</protein>
<dbReference type="AlphaFoldDB" id="A0A8H6IHV8"/>
<proteinExistence type="predicted"/>